<dbReference type="PANTHER" id="PTHR12673:SF159">
    <property type="entry name" value="LD03170P"/>
    <property type="match status" value="1"/>
</dbReference>
<proteinExistence type="predicted"/>
<dbReference type="InterPro" id="IPR051092">
    <property type="entry name" value="FYVE_RhoGEF_PH"/>
</dbReference>
<protein>
    <recommendedName>
        <fullName evidence="2">DH domain-containing protein</fullName>
    </recommendedName>
</protein>
<dbReference type="GO" id="GO:0005085">
    <property type="term" value="F:guanyl-nucleotide exchange factor activity"/>
    <property type="evidence" value="ECO:0007669"/>
    <property type="project" value="InterPro"/>
</dbReference>
<dbReference type="PROSITE" id="PS50010">
    <property type="entry name" value="DH_2"/>
    <property type="match status" value="1"/>
</dbReference>
<feature type="compositionally biased region" description="Basic and acidic residues" evidence="1">
    <location>
        <begin position="357"/>
        <end position="377"/>
    </location>
</feature>
<dbReference type="PROSITE" id="PS00741">
    <property type="entry name" value="DH_1"/>
    <property type="match status" value="1"/>
</dbReference>
<feature type="compositionally biased region" description="Basic residues" evidence="1">
    <location>
        <begin position="858"/>
        <end position="879"/>
    </location>
</feature>
<name>A0AAE1NPA8_9EUCA</name>
<accession>A0AAE1NPA8</accession>
<feature type="compositionally biased region" description="Polar residues" evidence="1">
    <location>
        <begin position="164"/>
        <end position="177"/>
    </location>
</feature>
<comment type="caution">
    <text evidence="3">The sequence shown here is derived from an EMBL/GenBank/DDBJ whole genome shotgun (WGS) entry which is preliminary data.</text>
</comment>
<feature type="region of interest" description="Disordered" evidence="1">
    <location>
        <begin position="858"/>
        <end position="967"/>
    </location>
</feature>
<dbReference type="SMART" id="SM00325">
    <property type="entry name" value="RhoGEF"/>
    <property type="match status" value="1"/>
</dbReference>
<keyword evidence="4" id="KW-1185">Reference proteome</keyword>
<dbReference type="PANTHER" id="PTHR12673">
    <property type="entry name" value="FACIOGENITAL DYSPLASIA PROTEIN"/>
    <property type="match status" value="1"/>
</dbReference>
<organism evidence="3 4">
    <name type="scientific">Petrolisthes manimaculis</name>
    <dbReference type="NCBI Taxonomy" id="1843537"/>
    <lineage>
        <taxon>Eukaryota</taxon>
        <taxon>Metazoa</taxon>
        <taxon>Ecdysozoa</taxon>
        <taxon>Arthropoda</taxon>
        <taxon>Crustacea</taxon>
        <taxon>Multicrustacea</taxon>
        <taxon>Malacostraca</taxon>
        <taxon>Eumalacostraca</taxon>
        <taxon>Eucarida</taxon>
        <taxon>Decapoda</taxon>
        <taxon>Pleocyemata</taxon>
        <taxon>Anomura</taxon>
        <taxon>Galatheoidea</taxon>
        <taxon>Porcellanidae</taxon>
        <taxon>Petrolisthes</taxon>
    </lineage>
</organism>
<evidence type="ECO:0000256" key="1">
    <source>
        <dbReference type="SAM" id="MobiDB-lite"/>
    </source>
</evidence>
<dbReference type="Proteomes" id="UP001292094">
    <property type="component" value="Unassembled WGS sequence"/>
</dbReference>
<feature type="compositionally biased region" description="Low complexity" evidence="1">
    <location>
        <begin position="921"/>
        <end position="964"/>
    </location>
</feature>
<feature type="region of interest" description="Disordered" evidence="1">
    <location>
        <begin position="164"/>
        <end position="194"/>
    </location>
</feature>
<evidence type="ECO:0000313" key="4">
    <source>
        <dbReference type="Proteomes" id="UP001292094"/>
    </source>
</evidence>
<feature type="region of interest" description="Disordered" evidence="1">
    <location>
        <begin position="207"/>
        <end position="280"/>
    </location>
</feature>
<dbReference type="Gene3D" id="1.20.900.10">
    <property type="entry name" value="Dbl homology (DH) domain"/>
    <property type="match status" value="1"/>
</dbReference>
<dbReference type="GO" id="GO:0005737">
    <property type="term" value="C:cytoplasm"/>
    <property type="evidence" value="ECO:0007669"/>
    <property type="project" value="TreeGrafter"/>
</dbReference>
<feature type="compositionally biased region" description="Low complexity" evidence="1">
    <location>
        <begin position="181"/>
        <end position="191"/>
    </location>
</feature>
<reference evidence="3" key="1">
    <citation type="submission" date="2023-11" db="EMBL/GenBank/DDBJ databases">
        <title>Genome assemblies of two species of porcelain crab, Petrolisthes cinctipes and Petrolisthes manimaculis (Anomura: Porcellanidae).</title>
        <authorList>
            <person name="Angst P."/>
        </authorList>
    </citation>
    <scope>NUCLEOTIDE SEQUENCE</scope>
    <source>
        <strain evidence="3">PB745_02</strain>
        <tissue evidence="3">Gill</tissue>
    </source>
</reference>
<dbReference type="SUPFAM" id="SSF48065">
    <property type="entry name" value="DBL homology domain (DH-domain)"/>
    <property type="match status" value="1"/>
</dbReference>
<feature type="compositionally biased region" description="Low complexity" evidence="1">
    <location>
        <begin position="705"/>
        <end position="719"/>
    </location>
</feature>
<feature type="domain" description="DH" evidence="2">
    <location>
        <begin position="419"/>
        <end position="608"/>
    </location>
</feature>
<dbReference type="EMBL" id="JAWZYT010004726">
    <property type="protein sequence ID" value="KAK4292795.1"/>
    <property type="molecule type" value="Genomic_DNA"/>
</dbReference>
<dbReference type="InterPro" id="IPR001331">
    <property type="entry name" value="GDS_CDC24_CS"/>
</dbReference>
<feature type="compositionally biased region" description="Basic residues" evidence="1">
    <location>
        <begin position="319"/>
        <end position="348"/>
    </location>
</feature>
<feature type="compositionally biased region" description="Low complexity" evidence="1">
    <location>
        <begin position="646"/>
        <end position="656"/>
    </location>
</feature>
<dbReference type="AlphaFoldDB" id="A0AAE1NPA8"/>
<feature type="compositionally biased region" description="Polar residues" evidence="1">
    <location>
        <begin position="801"/>
        <end position="817"/>
    </location>
</feature>
<feature type="compositionally biased region" description="Low complexity" evidence="1">
    <location>
        <begin position="212"/>
        <end position="223"/>
    </location>
</feature>
<dbReference type="Pfam" id="PF00621">
    <property type="entry name" value="RhoGEF"/>
    <property type="match status" value="1"/>
</dbReference>
<feature type="region of interest" description="Disordered" evidence="1">
    <location>
        <begin position="631"/>
        <end position="841"/>
    </location>
</feature>
<dbReference type="CDD" id="cd00160">
    <property type="entry name" value="RhoGEF"/>
    <property type="match status" value="1"/>
</dbReference>
<gene>
    <name evidence="3" type="ORF">Pmani_034461</name>
</gene>
<feature type="compositionally biased region" description="Low complexity" evidence="1">
    <location>
        <begin position="880"/>
        <end position="912"/>
    </location>
</feature>
<dbReference type="GO" id="GO:0035556">
    <property type="term" value="P:intracellular signal transduction"/>
    <property type="evidence" value="ECO:0007669"/>
    <property type="project" value="InterPro"/>
</dbReference>
<evidence type="ECO:0000259" key="2">
    <source>
        <dbReference type="PROSITE" id="PS50010"/>
    </source>
</evidence>
<sequence>MASPPELLTQITELQDAVVGMKASLTEAVTRLGSVVEDPSLAREVNDTRQKCHDNTSEILKLVLSLKTDITSIQKELSVVSERQDGLQSTLNHMVEDRRLLLADLSQAGVISIHTRSRLEGVSGCVVESGGGGGVAAPRSCSGSHSNDSGVALLLERAHQAFTNATHTPSPTPTNHRASSDQDSLPDQPSLLVPPSVYDYVAGLRSHHHHNNNTSTSTSSTPATPHPHNDARAGASVGGGSGGGGSRVGGPGVGVGGGGSTVGGERGGVVGEGRGGPEEGEELGLVYDSDSSLTMAANKTLSLSTSLSQQCGMDLRGGTTHHHSSAPYHHQHHNHLHHHHSFLHHSHLLHTGSRPSRTLDRTHTRSDSDGSDRSHDNKLRHHHCSHEHGRESVDNSSDPYAIIMTRDPRGDLRDPKEAQRYRVARELLDTEKKYCKTLWTIQDTFAEPLKKSGILSHKDINTLFPEEVYQLYDKHCLLQHQLRERLASWKWQPLVGDVLARFTDPRHTDVLRLYTAYVNEFPEVLKTFHKLCRASQPFTKFIKGCLEQPSCGGLDLGAFLLTPVQRVPRYILLLKQLVKATPPPHPDHQHLHTTLERLRDFLARLNDSMEHSFQLVHAHLGPIPVHGATTPVSTLPIHRPSRLPRRSLSSPASASPPLSPPLSPTYSPARSSVVGDVGGSSPQRSHSCVAQPPRRPRTTVHDSRSSSLPRGSPSSSSGSQEAQTPPREVPRIRSRSESVASRRPRPALPRLTTQDAPGRSLPSALSVHDVSSPVEESSGHWGDLAASEPSLLDPRPVPTPTALTPGQSIDGSSSSGVPQPWPRNNPIVEDARGGKKKSSLRTSLKNMFTFKKRYVGTHTPHHHHHTTKHSNHHNHHSTTKHSSLSLPLSSPPQQLQSTSLTTPQNLNNTPTNIQPHSLNIHTSTQQQHGQYYTTTTTPPTNSPTTQHPTHSSTPPQSPTSPSNQLSPGLVLSLKLPMHHHSLTTLPLSHSPVIGRQRRSNSLIEEETIDLLSVREKKNEFIFHESSV</sequence>
<dbReference type="InterPro" id="IPR000219">
    <property type="entry name" value="DH_dom"/>
</dbReference>
<dbReference type="InterPro" id="IPR035899">
    <property type="entry name" value="DBL_dom_sf"/>
</dbReference>
<evidence type="ECO:0000313" key="3">
    <source>
        <dbReference type="EMBL" id="KAK4292795.1"/>
    </source>
</evidence>
<feature type="compositionally biased region" description="Low complexity" evidence="1">
    <location>
        <begin position="671"/>
        <end position="681"/>
    </location>
</feature>
<feature type="compositionally biased region" description="Gly residues" evidence="1">
    <location>
        <begin position="236"/>
        <end position="274"/>
    </location>
</feature>
<feature type="region of interest" description="Disordered" evidence="1">
    <location>
        <begin position="129"/>
        <end position="148"/>
    </location>
</feature>
<feature type="region of interest" description="Disordered" evidence="1">
    <location>
        <begin position="314"/>
        <end position="396"/>
    </location>
</feature>